<dbReference type="PANTHER" id="PTHR11552">
    <property type="entry name" value="GLUCOSE-METHANOL-CHOLINE GMC OXIDOREDUCTASE"/>
    <property type="match status" value="1"/>
</dbReference>
<evidence type="ECO:0000256" key="3">
    <source>
        <dbReference type="ARBA" id="ARBA00022630"/>
    </source>
</evidence>
<dbReference type="Gene3D" id="3.50.50.60">
    <property type="entry name" value="FAD/NAD(P)-binding domain"/>
    <property type="match status" value="1"/>
</dbReference>
<evidence type="ECO:0000256" key="1">
    <source>
        <dbReference type="ARBA" id="ARBA00001974"/>
    </source>
</evidence>
<protein>
    <submittedName>
        <fullName evidence="9">Uncharacterized GMC-type oxidoreductase in thcA 5'region</fullName>
    </submittedName>
</protein>
<dbReference type="InterPro" id="IPR023978">
    <property type="entry name" value="GMC_oxidoreductase_bact"/>
</dbReference>
<dbReference type="InterPro" id="IPR007867">
    <property type="entry name" value="GMC_OxRtase_C"/>
</dbReference>
<evidence type="ECO:0000256" key="5">
    <source>
        <dbReference type="PIRSR" id="PIRSR000137-2"/>
    </source>
</evidence>
<feature type="domain" description="Glucose-methanol-choline oxidoreductase N-terminal" evidence="8">
    <location>
        <begin position="264"/>
        <end position="278"/>
    </location>
</feature>
<dbReference type="InterPro" id="IPR036188">
    <property type="entry name" value="FAD/NAD-bd_sf"/>
</dbReference>
<dbReference type="NCBIfam" id="TIGR03970">
    <property type="entry name" value="Rv0697"/>
    <property type="match status" value="1"/>
</dbReference>
<name>A0AA35R1G2_GEOBA</name>
<dbReference type="SUPFAM" id="SSF54373">
    <property type="entry name" value="FAD-linked reductases, C-terminal domain"/>
    <property type="match status" value="1"/>
</dbReference>
<evidence type="ECO:0000259" key="8">
    <source>
        <dbReference type="PROSITE" id="PS00624"/>
    </source>
</evidence>
<keyword evidence="4 5" id="KW-0274">FAD</keyword>
<dbReference type="Pfam" id="PF00732">
    <property type="entry name" value="GMC_oxred_N"/>
    <property type="match status" value="1"/>
</dbReference>
<dbReference type="AlphaFoldDB" id="A0AA35R1G2"/>
<dbReference type="PROSITE" id="PS51257">
    <property type="entry name" value="PROKAR_LIPOPROTEIN"/>
    <property type="match status" value="1"/>
</dbReference>
<feature type="domain" description="Glucose-methanol-choline oxidoreductase N-terminal" evidence="7">
    <location>
        <begin position="87"/>
        <end position="110"/>
    </location>
</feature>
<reference evidence="9" key="1">
    <citation type="submission" date="2023-03" db="EMBL/GenBank/DDBJ databases">
        <authorList>
            <person name="Steffen K."/>
            <person name="Cardenas P."/>
        </authorList>
    </citation>
    <scope>NUCLEOTIDE SEQUENCE</scope>
</reference>
<organism evidence="9 10">
    <name type="scientific">Geodia barretti</name>
    <name type="common">Barrett's horny sponge</name>
    <dbReference type="NCBI Taxonomy" id="519541"/>
    <lineage>
        <taxon>Eukaryota</taxon>
        <taxon>Metazoa</taxon>
        <taxon>Porifera</taxon>
        <taxon>Demospongiae</taxon>
        <taxon>Heteroscleromorpha</taxon>
        <taxon>Tetractinellida</taxon>
        <taxon>Astrophorina</taxon>
        <taxon>Geodiidae</taxon>
        <taxon>Geodia</taxon>
    </lineage>
</organism>
<dbReference type="GO" id="GO:0050660">
    <property type="term" value="F:flavin adenine dinucleotide binding"/>
    <property type="evidence" value="ECO:0007669"/>
    <property type="project" value="InterPro"/>
</dbReference>
<dbReference type="InterPro" id="IPR000172">
    <property type="entry name" value="GMC_OxRdtase_N"/>
</dbReference>
<sequence>MKYDHIVVGGGTAGCIVAARLSEDPERSVLLLEAGPDFPDFAQLPDMLKLGWGTVNLEARAAGSPYNWSFTGKATPEQAQPMPVPRGKVLGGSSAINGQTFIRGAPEDYDTWASLGNEGWEYLECLPYFRKLENDADFHDDFHGTDGPVPVRHHPRETWPVVQEAFFRAATAAGYPYHPDVNHPEATGVSQRAENNIDGVRMSMALAYIDPVRHRLNLTIRPNVQANRVVLEDGPEGKRAVGVAVESGDESFVVEGDEIILCAGAVASPHLLMLSGLGPVEQLAAQGIPVAVELPGVGQNMRDHPNVSVRFSVREGTSEDPDAMRALRLRYTATGSSTPHDMIISPASLNTVVRAGENPTHTVNCGLYLAAGHGELRLESADPHTAPSMDYRYLEEDWDRERLRESARLCVSLLQHSAYGGIIEEITAPTPADLETNEALDGWLRRNISTSYHISGTCKMGPDNDPMAVVDPQLRVRGVSGLRIADASIMPDVVRANTNVTTMMIAERVSDFIKAGN</sequence>
<keyword evidence="3 6" id="KW-0285">Flavoprotein</keyword>
<dbReference type="PROSITE" id="PS00624">
    <property type="entry name" value="GMC_OXRED_2"/>
    <property type="match status" value="1"/>
</dbReference>
<accession>A0AA35R1G2</accession>
<evidence type="ECO:0000259" key="7">
    <source>
        <dbReference type="PROSITE" id="PS00623"/>
    </source>
</evidence>
<proteinExistence type="inferred from homology"/>
<evidence type="ECO:0000313" key="10">
    <source>
        <dbReference type="Proteomes" id="UP001174909"/>
    </source>
</evidence>
<dbReference type="Proteomes" id="UP001174909">
    <property type="component" value="Unassembled WGS sequence"/>
</dbReference>
<evidence type="ECO:0000256" key="4">
    <source>
        <dbReference type="ARBA" id="ARBA00022827"/>
    </source>
</evidence>
<evidence type="ECO:0000256" key="6">
    <source>
        <dbReference type="RuleBase" id="RU003968"/>
    </source>
</evidence>
<dbReference type="SUPFAM" id="SSF51905">
    <property type="entry name" value="FAD/NAD(P)-binding domain"/>
    <property type="match status" value="1"/>
</dbReference>
<evidence type="ECO:0000313" key="9">
    <source>
        <dbReference type="EMBL" id="CAI8000503.1"/>
    </source>
</evidence>
<gene>
    <name evidence="9" type="ORF">GBAR_LOCUS2968</name>
</gene>
<dbReference type="PIRSF" id="PIRSF000137">
    <property type="entry name" value="Alcohol_oxidase"/>
    <property type="match status" value="1"/>
</dbReference>
<keyword evidence="10" id="KW-1185">Reference proteome</keyword>
<dbReference type="EMBL" id="CASHTH010000408">
    <property type="protein sequence ID" value="CAI8000503.1"/>
    <property type="molecule type" value="Genomic_DNA"/>
</dbReference>
<comment type="caution">
    <text evidence="9">The sequence shown here is derived from an EMBL/GenBank/DDBJ whole genome shotgun (WGS) entry which is preliminary data.</text>
</comment>
<dbReference type="Gene3D" id="3.30.410.40">
    <property type="match status" value="1"/>
</dbReference>
<dbReference type="PANTHER" id="PTHR11552:SF147">
    <property type="entry name" value="CHOLINE DEHYDROGENASE, MITOCHONDRIAL"/>
    <property type="match status" value="1"/>
</dbReference>
<dbReference type="PROSITE" id="PS00623">
    <property type="entry name" value="GMC_OXRED_1"/>
    <property type="match status" value="1"/>
</dbReference>
<dbReference type="GO" id="GO:0016614">
    <property type="term" value="F:oxidoreductase activity, acting on CH-OH group of donors"/>
    <property type="evidence" value="ECO:0007669"/>
    <property type="project" value="InterPro"/>
</dbReference>
<dbReference type="Pfam" id="PF05199">
    <property type="entry name" value="GMC_oxred_C"/>
    <property type="match status" value="1"/>
</dbReference>
<dbReference type="InterPro" id="IPR012132">
    <property type="entry name" value="GMC_OxRdtase"/>
</dbReference>
<comment type="similarity">
    <text evidence="2 6">Belongs to the GMC oxidoreductase family.</text>
</comment>
<evidence type="ECO:0000256" key="2">
    <source>
        <dbReference type="ARBA" id="ARBA00010790"/>
    </source>
</evidence>
<feature type="binding site" evidence="5">
    <location>
        <position position="89"/>
    </location>
    <ligand>
        <name>FAD</name>
        <dbReference type="ChEBI" id="CHEBI:57692"/>
    </ligand>
</feature>
<comment type="cofactor">
    <cofactor evidence="1 5">
        <name>FAD</name>
        <dbReference type="ChEBI" id="CHEBI:57692"/>
    </cofactor>
</comment>